<evidence type="ECO:0000313" key="3">
    <source>
        <dbReference type="Proteomes" id="UP000799777"/>
    </source>
</evidence>
<sequence length="394" mass="45421">MSFYLFHVLAISVNSLLCPIYSYTDDGHQLRHQNTVTGAAVYLQPTPHETHTTASGTIPNTATSPAVYLQHTRRENMMSSVFYKSHAAMPMLSSSESCTRLLDQDFELSGSDLAVLTNKEETFGALHSIIEAIDAPLVRLEHFGRSSRDEEVHLFPLELQRTIAEGKEEYGIAEFDLASLIEGGIKSRTPEAYFCCNDHAREDMWEVACCLDWADTEFEDVAFLRHLLTREGPLLPVHMGRMIRNYWRRRGHSLSSLVAEHFRKERQYFVEKELDWLSDNQVEVHIDLETRCGEHGPLDETLDLDNPELGLLGEILVNYHPVHDNGKALIRAYESWEPSEPFGEEVFPDCGEGREAYECLRDYQNDEWPPAYLEDCERREEEERMRKERRDSVF</sequence>
<gene>
    <name evidence="2" type="ORF">EK21DRAFT_83514</name>
</gene>
<evidence type="ECO:0000313" key="2">
    <source>
        <dbReference type="EMBL" id="KAF2036557.1"/>
    </source>
</evidence>
<proteinExistence type="predicted"/>
<feature type="chain" id="PRO_5040455386" evidence="1">
    <location>
        <begin position="23"/>
        <end position="394"/>
    </location>
</feature>
<dbReference type="Proteomes" id="UP000799777">
    <property type="component" value="Unassembled WGS sequence"/>
</dbReference>
<accession>A0A9P4LU83</accession>
<keyword evidence="3" id="KW-1185">Reference proteome</keyword>
<dbReference type="OrthoDB" id="10322335at2759"/>
<feature type="signal peptide" evidence="1">
    <location>
        <begin position="1"/>
        <end position="22"/>
    </location>
</feature>
<organism evidence="2 3">
    <name type="scientific">Setomelanomma holmii</name>
    <dbReference type="NCBI Taxonomy" id="210430"/>
    <lineage>
        <taxon>Eukaryota</taxon>
        <taxon>Fungi</taxon>
        <taxon>Dikarya</taxon>
        <taxon>Ascomycota</taxon>
        <taxon>Pezizomycotina</taxon>
        <taxon>Dothideomycetes</taxon>
        <taxon>Pleosporomycetidae</taxon>
        <taxon>Pleosporales</taxon>
        <taxon>Pleosporineae</taxon>
        <taxon>Phaeosphaeriaceae</taxon>
        <taxon>Setomelanomma</taxon>
    </lineage>
</organism>
<evidence type="ECO:0000256" key="1">
    <source>
        <dbReference type="SAM" id="SignalP"/>
    </source>
</evidence>
<keyword evidence="1" id="KW-0732">Signal</keyword>
<dbReference type="EMBL" id="ML978154">
    <property type="protein sequence ID" value="KAF2036557.1"/>
    <property type="molecule type" value="Genomic_DNA"/>
</dbReference>
<name>A0A9P4LU83_9PLEO</name>
<reference evidence="2" key="1">
    <citation type="journal article" date="2020" name="Stud. Mycol.">
        <title>101 Dothideomycetes genomes: a test case for predicting lifestyles and emergence of pathogens.</title>
        <authorList>
            <person name="Haridas S."/>
            <person name="Albert R."/>
            <person name="Binder M."/>
            <person name="Bloem J."/>
            <person name="Labutti K."/>
            <person name="Salamov A."/>
            <person name="Andreopoulos B."/>
            <person name="Baker S."/>
            <person name="Barry K."/>
            <person name="Bills G."/>
            <person name="Bluhm B."/>
            <person name="Cannon C."/>
            <person name="Castanera R."/>
            <person name="Culley D."/>
            <person name="Daum C."/>
            <person name="Ezra D."/>
            <person name="Gonzalez J."/>
            <person name="Henrissat B."/>
            <person name="Kuo A."/>
            <person name="Liang C."/>
            <person name="Lipzen A."/>
            <person name="Lutzoni F."/>
            <person name="Magnuson J."/>
            <person name="Mondo S."/>
            <person name="Nolan M."/>
            <person name="Ohm R."/>
            <person name="Pangilinan J."/>
            <person name="Park H.-J."/>
            <person name="Ramirez L."/>
            <person name="Alfaro M."/>
            <person name="Sun H."/>
            <person name="Tritt A."/>
            <person name="Yoshinaga Y."/>
            <person name="Zwiers L.-H."/>
            <person name="Turgeon B."/>
            <person name="Goodwin S."/>
            <person name="Spatafora J."/>
            <person name="Crous P."/>
            <person name="Grigoriev I."/>
        </authorList>
    </citation>
    <scope>NUCLEOTIDE SEQUENCE</scope>
    <source>
        <strain evidence="2">CBS 110217</strain>
    </source>
</reference>
<comment type="caution">
    <text evidence="2">The sequence shown here is derived from an EMBL/GenBank/DDBJ whole genome shotgun (WGS) entry which is preliminary data.</text>
</comment>
<dbReference type="AlphaFoldDB" id="A0A9P4LU83"/>
<protein>
    <submittedName>
        <fullName evidence="2">Uncharacterized protein</fullName>
    </submittedName>
</protein>